<evidence type="ECO:0000256" key="2">
    <source>
        <dbReference type="ARBA" id="ARBA00023015"/>
    </source>
</evidence>
<dbReference type="EMBL" id="CAMGYJ010000010">
    <property type="protein sequence ID" value="CAI0556373.1"/>
    <property type="molecule type" value="Genomic_DNA"/>
</dbReference>
<comment type="subcellular location">
    <subcellularLocation>
        <location evidence="1">Nucleus</location>
    </subcellularLocation>
</comment>
<keyword evidence="4" id="KW-0804">Transcription</keyword>
<name>A0AAV0RFJ2_9ROSI</name>
<feature type="domain" description="TF-B3" evidence="6">
    <location>
        <begin position="64"/>
        <end position="173"/>
    </location>
</feature>
<keyword evidence="8" id="KW-1185">Reference proteome</keyword>
<dbReference type="PROSITE" id="PS50863">
    <property type="entry name" value="B3"/>
    <property type="match status" value="1"/>
</dbReference>
<proteinExistence type="predicted"/>
<dbReference type="Proteomes" id="UP001154282">
    <property type="component" value="Unassembled WGS sequence"/>
</dbReference>
<keyword evidence="5" id="KW-0539">Nucleus</keyword>
<comment type="caution">
    <text evidence="7">The sequence shown here is derived from an EMBL/GenBank/DDBJ whole genome shotgun (WGS) entry which is preliminary data.</text>
</comment>
<evidence type="ECO:0000256" key="5">
    <source>
        <dbReference type="ARBA" id="ARBA00023242"/>
    </source>
</evidence>
<reference evidence="7" key="1">
    <citation type="submission" date="2022-08" db="EMBL/GenBank/DDBJ databases">
        <authorList>
            <person name="Gutierrez-Valencia J."/>
        </authorList>
    </citation>
    <scope>NUCLEOTIDE SEQUENCE</scope>
</reference>
<dbReference type="Pfam" id="PF02362">
    <property type="entry name" value="B3"/>
    <property type="match status" value="1"/>
</dbReference>
<dbReference type="SUPFAM" id="SSF101936">
    <property type="entry name" value="DNA-binding pseudobarrel domain"/>
    <property type="match status" value="1"/>
</dbReference>
<dbReference type="InterPro" id="IPR015300">
    <property type="entry name" value="DNA-bd_pseudobarrel_sf"/>
</dbReference>
<evidence type="ECO:0000256" key="3">
    <source>
        <dbReference type="ARBA" id="ARBA00023125"/>
    </source>
</evidence>
<keyword evidence="2" id="KW-0805">Transcription regulation</keyword>
<protein>
    <recommendedName>
        <fullName evidence="6">TF-B3 domain-containing protein</fullName>
    </recommendedName>
</protein>
<dbReference type="PANTHER" id="PTHR31391">
    <property type="entry name" value="B3 DOMAIN-CONTAINING PROTEIN OS11G0197600-RELATED"/>
    <property type="match status" value="1"/>
</dbReference>
<dbReference type="InterPro" id="IPR003340">
    <property type="entry name" value="B3_DNA-bd"/>
</dbReference>
<sequence>MCLETLDAGDQSKKMKFCTSAPVDRNRGGTMNNGVKRFRGLSLNEKTEAIGRAREVFTSEMPHFMVVVHPSYIHPGSTVSIPMSFAREHMKARDGDAILSREYDGGRRWKVKVIVNTDPGTSSRISTASFGIGWKDFAGANRLGVGDVCAFELVNSSPGAAVLTFRVTIFRKR</sequence>
<dbReference type="InterPro" id="IPR044837">
    <property type="entry name" value="REM16-like"/>
</dbReference>
<organism evidence="7 8">
    <name type="scientific">Linum tenue</name>
    <dbReference type="NCBI Taxonomy" id="586396"/>
    <lineage>
        <taxon>Eukaryota</taxon>
        <taxon>Viridiplantae</taxon>
        <taxon>Streptophyta</taxon>
        <taxon>Embryophyta</taxon>
        <taxon>Tracheophyta</taxon>
        <taxon>Spermatophyta</taxon>
        <taxon>Magnoliopsida</taxon>
        <taxon>eudicotyledons</taxon>
        <taxon>Gunneridae</taxon>
        <taxon>Pentapetalae</taxon>
        <taxon>rosids</taxon>
        <taxon>fabids</taxon>
        <taxon>Malpighiales</taxon>
        <taxon>Linaceae</taxon>
        <taxon>Linum</taxon>
    </lineage>
</organism>
<dbReference type="PANTHER" id="PTHR31391:SF143">
    <property type="entry name" value="B3 DNA-BINDING DOMAIN PROTEIN"/>
    <property type="match status" value="1"/>
</dbReference>
<keyword evidence="3" id="KW-0238">DNA-binding</keyword>
<gene>
    <name evidence="7" type="ORF">LITE_LOCUS47954</name>
</gene>
<evidence type="ECO:0000259" key="6">
    <source>
        <dbReference type="PROSITE" id="PS50863"/>
    </source>
</evidence>
<dbReference type="GO" id="GO:0005634">
    <property type="term" value="C:nucleus"/>
    <property type="evidence" value="ECO:0007669"/>
    <property type="project" value="UniProtKB-SubCell"/>
</dbReference>
<evidence type="ECO:0000256" key="1">
    <source>
        <dbReference type="ARBA" id="ARBA00004123"/>
    </source>
</evidence>
<dbReference type="SMART" id="SM01019">
    <property type="entry name" value="B3"/>
    <property type="match status" value="1"/>
</dbReference>
<evidence type="ECO:0000313" key="8">
    <source>
        <dbReference type="Proteomes" id="UP001154282"/>
    </source>
</evidence>
<accession>A0AAV0RFJ2</accession>
<dbReference type="GO" id="GO:0003677">
    <property type="term" value="F:DNA binding"/>
    <property type="evidence" value="ECO:0007669"/>
    <property type="project" value="UniProtKB-KW"/>
</dbReference>
<dbReference type="CDD" id="cd10017">
    <property type="entry name" value="B3_DNA"/>
    <property type="match status" value="1"/>
</dbReference>
<evidence type="ECO:0000256" key="4">
    <source>
        <dbReference type="ARBA" id="ARBA00023163"/>
    </source>
</evidence>
<dbReference type="AlphaFoldDB" id="A0AAV0RFJ2"/>
<evidence type="ECO:0000313" key="7">
    <source>
        <dbReference type="EMBL" id="CAI0556373.1"/>
    </source>
</evidence>
<dbReference type="Gene3D" id="2.40.330.10">
    <property type="entry name" value="DNA-binding pseudobarrel domain"/>
    <property type="match status" value="1"/>
</dbReference>